<gene>
    <name evidence="3" type="ORF">DVK44_33965</name>
</gene>
<reference evidence="4" key="1">
    <citation type="submission" date="2018-07" db="EMBL/GenBank/DDBJ databases">
        <authorList>
            <person name="Zhao J."/>
        </authorList>
    </citation>
    <scope>NUCLEOTIDE SEQUENCE [LARGE SCALE GENOMIC DNA]</scope>
    <source>
        <strain evidence="4">GSSD-12</strain>
    </source>
</reference>
<dbReference type="Gene3D" id="3.30.450.20">
    <property type="entry name" value="PAS domain"/>
    <property type="match status" value="1"/>
</dbReference>
<evidence type="ECO:0000313" key="3">
    <source>
        <dbReference type="EMBL" id="AXG81910.1"/>
    </source>
</evidence>
<name>A0A345HYY6_9ACTN</name>
<dbReference type="SUPFAM" id="SSF46894">
    <property type="entry name" value="C-terminal effector domain of the bipartite response regulators"/>
    <property type="match status" value="1"/>
</dbReference>
<feature type="region of interest" description="Disordered" evidence="1">
    <location>
        <begin position="1"/>
        <end position="22"/>
    </location>
</feature>
<dbReference type="InterPro" id="IPR000792">
    <property type="entry name" value="Tscrpt_reg_LuxR_C"/>
</dbReference>
<dbReference type="InterPro" id="IPR016032">
    <property type="entry name" value="Sig_transdc_resp-reg_C-effctor"/>
</dbReference>
<dbReference type="Pfam" id="PF00196">
    <property type="entry name" value="GerE"/>
    <property type="match status" value="1"/>
</dbReference>
<feature type="domain" description="HTH luxR-type" evidence="2">
    <location>
        <begin position="161"/>
        <end position="218"/>
    </location>
</feature>
<dbReference type="SMART" id="SM00421">
    <property type="entry name" value="HTH_LUXR"/>
    <property type="match status" value="1"/>
</dbReference>
<dbReference type="KEGG" id="spad:DVK44_33965"/>
<proteinExistence type="predicted"/>
<organism evidence="3 4">
    <name type="scientific">Streptomyces paludis</name>
    <dbReference type="NCBI Taxonomy" id="2282738"/>
    <lineage>
        <taxon>Bacteria</taxon>
        <taxon>Bacillati</taxon>
        <taxon>Actinomycetota</taxon>
        <taxon>Actinomycetes</taxon>
        <taxon>Kitasatosporales</taxon>
        <taxon>Streptomycetaceae</taxon>
        <taxon>Streptomyces</taxon>
    </lineage>
</organism>
<dbReference type="EMBL" id="CP031194">
    <property type="protein sequence ID" value="AXG81910.1"/>
    <property type="molecule type" value="Genomic_DNA"/>
</dbReference>
<protein>
    <submittedName>
        <fullName evidence="3">LuxR family transcriptional regulator</fullName>
    </submittedName>
</protein>
<sequence>MPFTRAATPMNNNEPRGTELTYTPPATAKRYLEGSEIFQSMFEQAGLCMAMLDGALCLREANTDFLTQFDRKPQDSYGRPFLALLHPTVRRFIDGELASLRTGERDRVHTQIIAVRRDGALLFGDLIAVSVVKSSGEFDSILVLVSHTSRVGKAQAIVQRGMLLTPMDAKILEGVAAGLSTTKLAVALHMSRGGVEYRVTSLMRKFKALNRTELVSKAYSMSLLGTESWPPAVHPAYVEV</sequence>
<keyword evidence="4" id="KW-1185">Reference proteome</keyword>
<evidence type="ECO:0000256" key="1">
    <source>
        <dbReference type="SAM" id="MobiDB-lite"/>
    </source>
</evidence>
<evidence type="ECO:0000259" key="2">
    <source>
        <dbReference type="SMART" id="SM00421"/>
    </source>
</evidence>
<dbReference type="GO" id="GO:0006355">
    <property type="term" value="P:regulation of DNA-templated transcription"/>
    <property type="evidence" value="ECO:0007669"/>
    <property type="project" value="InterPro"/>
</dbReference>
<dbReference type="Gene3D" id="1.10.10.10">
    <property type="entry name" value="Winged helix-like DNA-binding domain superfamily/Winged helix DNA-binding domain"/>
    <property type="match status" value="1"/>
</dbReference>
<evidence type="ECO:0000313" key="4">
    <source>
        <dbReference type="Proteomes" id="UP000253868"/>
    </source>
</evidence>
<dbReference type="InterPro" id="IPR035965">
    <property type="entry name" value="PAS-like_dom_sf"/>
</dbReference>
<dbReference type="InterPro" id="IPR036388">
    <property type="entry name" value="WH-like_DNA-bd_sf"/>
</dbReference>
<dbReference type="Proteomes" id="UP000253868">
    <property type="component" value="Chromosome"/>
</dbReference>
<dbReference type="AlphaFoldDB" id="A0A345HYY6"/>
<dbReference type="OrthoDB" id="46486at2"/>
<dbReference type="GO" id="GO:0003677">
    <property type="term" value="F:DNA binding"/>
    <property type="evidence" value="ECO:0007669"/>
    <property type="project" value="InterPro"/>
</dbReference>
<dbReference type="SUPFAM" id="SSF55785">
    <property type="entry name" value="PYP-like sensor domain (PAS domain)"/>
    <property type="match status" value="1"/>
</dbReference>
<accession>A0A345HYY6</accession>